<feature type="domain" description="VWFA" evidence="1">
    <location>
        <begin position="34"/>
        <end position="233"/>
    </location>
</feature>
<name>D0GLS2_9FUSO</name>
<evidence type="ECO:0000259" key="1">
    <source>
        <dbReference type="PROSITE" id="PS50234"/>
    </source>
</evidence>
<protein>
    <submittedName>
        <fullName evidence="2">von Willebrand factor type A domain protein</fullName>
    </submittedName>
</protein>
<gene>
    <name evidence="2" type="ORF">HMPREF0554_1627</name>
</gene>
<keyword evidence="3" id="KW-1185">Reference proteome</keyword>
<dbReference type="AlphaFoldDB" id="D0GLS2"/>
<dbReference type="InterPro" id="IPR002035">
    <property type="entry name" value="VWF_A"/>
</dbReference>
<dbReference type="Proteomes" id="UP000004226">
    <property type="component" value="Unassembled WGS sequence"/>
</dbReference>
<dbReference type="SUPFAM" id="SSF53300">
    <property type="entry name" value="vWA-like"/>
    <property type="match status" value="1"/>
</dbReference>
<dbReference type="InterPro" id="IPR036465">
    <property type="entry name" value="vWFA_dom_sf"/>
</dbReference>
<evidence type="ECO:0000313" key="2">
    <source>
        <dbReference type="EMBL" id="EEY34937.1"/>
    </source>
</evidence>
<organism evidence="2 3">
    <name type="scientific">Pseudoleptotrichia goodfellowii F0264</name>
    <dbReference type="NCBI Taxonomy" id="596323"/>
    <lineage>
        <taxon>Bacteria</taxon>
        <taxon>Fusobacteriati</taxon>
        <taxon>Fusobacteriota</taxon>
        <taxon>Fusobacteriia</taxon>
        <taxon>Fusobacteriales</taxon>
        <taxon>Leptotrichiaceae</taxon>
        <taxon>Pseudoleptotrichia</taxon>
    </lineage>
</organism>
<dbReference type="eggNOG" id="COG2304">
    <property type="taxonomic scope" value="Bacteria"/>
</dbReference>
<reference evidence="2 3" key="1">
    <citation type="submission" date="2009-10" db="EMBL/GenBank/DDBJ databases">
        <authorList>
            <person name="Harkins D.M."/>
            <person name="Madupu R."/>
            <person name="Durkin A.S."/>
            <person name="Torralba M."/>
            <person name="Methe B."/>
            <person name="Sutton G.G."/>
            <person name="Strausberg R.L."/>
            <person name="Nelson K.E."/>
        </authorList>
    </citation>
    <scope>NUCLEOTIDE SEQUENCE [LARGE SCALE GENOMIC DNA]</scope>
    <source>
        <strain evidence="2 3">F0264</strain>
    </source>
</reference>
<evidence type="ECO:0000313" key="3">
    <source>
        <dbReference type="Proteomes" id="UP000004226"/>
    </source>
</evidence>
<dbReference type="EMBL" id="ADAD01000125">
    <property type="protein sequence ID" value="EEY34937.1"/>
    <property type="molecule type" value="Genomic_DNA"/>
</dbReference>
<accession>D0GLS2</accession>
<dbReference type="PROSITE" id="PS50234">
    <property type="entry name" value="VWFA"/>
    <property type="match status" value="1"/>
</dbReference>
<comment type="caution">
    <text evidence="2">The sequence shown here is derived from an EMBL/GenBank/DDBJ whole genome shotgun (WGS) entry which is preliminary data.</text>
</comment>
<sequence length="248" mass="27994">MKRILSGIFVLLGILTFSTEISATQKIKRGESMELVFIMDRSGSMGGLESDTIGGYNSMLNKQKKEEKGEVYVTTVLFDDQYELLHDRISISKVKPITDKDYYVRGSTALLDAIGKTVAKVKAEQNKLGKEKSKKVLFIIITDGMENASKEYSVAAVKNLIETQKKKDKWEFLFLGANIDAIGTAESFGIESSKAANYRSDSQGTQNNYKVLNEAIMEIRSGKELKDTWKKEIEEDYNNREQKNNQKK</sequence>
<dbReference type="RefSeq" id="WP_006807538.1">
    <property type="nucleotide sequence ID" value="NZ_ADAD01000125.1"/>
</dbReference>
<proteinExistence type="predicted"/>
<dbReference type="Gene3D" id="3.40.50.410">
    <property type="entry name" value="von Willebrand factor, type A domain"/>
    <property type="match status" value="1"/>
</dbReference>